<reference evidence="7" key="1">
    <citation type="submission" date="2023-06" db="EMBL/GenBank/DDBJ databases">
        <title>WGS-Sequencing of Streptomyces ficellus isolate 21 collected from sand in Gara Djebilet Iron Mine in Algeria.</title>
        <authorList>
            <person name="Zegers G.P."/>
            <person name="Gomez A."/>
            <person name="Gueddou A."/>
            <person name="Zahara A.F."/>
            <person name="Worth M."/>
            <person name="Sevigny J.L."/>
            <person name="Tisa L."/>
        </authorList>
    </citation>
    <scope>NUCLEOTIDE SEQUENCE</scope>
    <source>
        <strain evidence="7">AS11</strain>
    </source>
</reference>
<feature type="compositionally biased region" description="Polar residues" evidence="6">
    <location>
        <begin position="146"/>
        <end position="176"/>
    </location>
</feature>
<keyword evidence="5" id="KW-0411">Iron-sulfur</keyword>
<keyword evidence="3" id="KW-0479">Metal-binding</keyword>
<organism evidence="7 8">
    <name type="scientific">Streptomyces ficellus</name>
    <dbReference type="NCBI Taxonomy" id="1977088"/>
    <lineage>
        <taxon>Bacteria</taxon>
        <taxon>Bacillati</taxon>
        <taxon>Actinomycetota</taxon>
        <taxon>Actinomycetes</taxon>
        <taxon>Kitasatosporales</taxon>
        <taxon>Streptomycetaceae</taxon>
        <taxon>Streptomyces</taxon>
    </lineage>
</organism>
<dbReference type="RefSeq" id="WP_290111937.1">
    <property type="nucleotide sequence ID" value="NZ_JAUEPL010000015.1"/>
</dbReference>
<evidence type="ECO:0000256" key="2">
    <source>
        <dbReference type="ARBA" id="ARBA00022485"/>
    </source>
</evidence>
<keyword evidence="8" id="KW-1185">Reference proteome</keyword>
<dbReference type="Proteomes" id="UP001174050">
    <property type="component" value="Unassembled WGS sequence"/>
</dbReference>
<comment type="cofactor">
    <cofactor evidence="1">
        <name>[4Fe-4S] cluster</name>
        <dbReference type="ChEBI" id="CHEBI:49883"/>
    </cofactor>
</comment>
<evidence type="ECO:0000256" key="4">
    <source>
        <dbReference type="ARBA" id="ARBA00023004"/>
    </source>
</evidence>
<gene>
    <name evidence="7" type="ORF">QWM81_12695</name>
</gene>
<proteinExistence type="predicted"/>
<keyword evidence="4" id="KW-0408">Iron</keyword>
<evidence type="ECO:0000256" key="1">
    <source>
        <dbReference type="ARBA" id="ARBA00001966"/>
    </source>
</evidence>
<dbReference type="Gene3D" id="3.40.50.11270">
    <property type="match status" value="1"/>
</dbReference>
<name>A0ABT7Z743_9ACTN</name>
<dbReference type="EMBL" id="JAUEPL010000015">
    <property type="protein sequence ID" value="MDN3294896.1"/>
    <property type="molecule type" value="Genomic_DNA"/>
</dbReference>
<evidence type="ECO:0000256" key="3">
    <source>
        <dbReference type="ARBA" id="ARBA00022723"/>
    </source>
</evidence>
<dbReference type="InterPro" id="IPR003451">
    <property type="entry name" value="LytB/IspH"/>
</dbReference>
<dbReference type="PANTHER" id="PTHR30426:SF0">
    <property type="entry name" value="4-HYDROXY-3-METHYLBUT-2-ENYL DIPHOSPHATE REDUCTASE"/>
    <property type="match status" value="1"/>
</dbReference>
<protein>
    <submittedName>
        <fullName evidence="7">Uncharacterized protein</fullName>
    </submittedName>
</protein>
<evidence type="ECO:0000256" key="6">
    <source>
        <dbReference type="SAM" id="MobiDB-lite"/>
    </source>
</evidence>
<accession>A0ABT7Z743</accession>
<keyword evidence="2" id="KW-0004">4Fe-4S</keyword>
<evidence type="ECO:0000313" key="8">
    <source>
        <dbReference type="Proteomes" id="UP001174050"/>
    </source>
</evidence>
<evidence type="ECO:0000256" key="5">
    <source>
        <dbReference type="ARBA" id="ARBA00023014"/>
    </source>
</evidence>
<sequence length="189" mass="20144">MLLPSPRSICAAGERTVDDAEAPLEQNTAPGLPVHVRKQIVHDTHVVDDLQRHGTVHVDDLARVPAGARVVSSAHSVYPRIRPGDQHHGVNVVSGTCRLVTKASAQARGFAARGETTLLTVHAEHEELEGTFGEIPHSTGLGERVPSSTHAGYSRYPRNSSDWPCATAPSSPSKTTHAMEAWAPPSPAL</sequence>
<dbReference type="PANTHER" id="PTHR30426">
    <property type="entry name" value="4-HYDROXY-3-METHYLBUT-2-ENYL DIPHOSPHATE REDUCTASE"/>
    <property type="match status" value="1"/>
</dbReference>
<feature type="region of interest" description="Disordered" evidence="6">
    <location>
        <begin position="133"/>
        <end position="189"/>
    </location>
</feature>
<comment type="caution">
    <text evidence="7">The sequence shown here is derived from an EMBL/GenBank/DDBJ whole genome shotgun (WGS) entry which is preliminary data.</text>
</comment>
<evidence type="ECO:0000313" key="7">
    <source>
        <dbReference type="EMBL" id="MDN3294896.1"/>
    </source>
</evidence>
<dbReference type="Pfam" id="PF02401">
    <property type="entry name" value="LYTB"/>
    <property type="match status" value="1"/>
</dbReference>